<organism evidence="1 2">
    <name type="scientific">Aspergillus chevalieri</name>
    <name type="common">Eurotium chevalieri</name>
    <dbReference type="NCBI Taxonomy" id="182096"/>
    <lineage>
        <taxon>Eukaryota</taxon>
        <taxon>Fungi</taxon>
        <taxon>Dikarya</taxon>
        <taxon>Ascomycota</taxon>
        <taxon>Pezizomycotina</taxon>
        <taxon>Eurotiomycetes</taxon>
        <taxon>Eurotiomycetidae</taxon>
        <taxon>Eurotiales</taxon>
        <taxon>Aspergillaceae</taxon>
        <taxon>Aspergillus</taxon>
        <taxon>Aspergillus subgen. Aspergillus</taxon>
    </lineage>
</organism>
<accession>A0A7R7ZR59</accession>
<dbReference type="AlphaFoldDB" id="A0A7R7ZR59"/>
<dbReference type="SUPFAM" id="SSF48452">
    <property type="entry name" value="TPR-like"/>
    <property type="match status" value="1"/>
</dbReference>
<dbReference type="InterPro" id="IPR011990">
    <property type="entry name" value="TPR-like_helical_dom_sf"/>
</dbReference>
<keyword evidence="2" id="KW-1185">Reference proteome</keyword>
<protein>
    <submittedName>
        <fullName evidence="1">Uncharacterized protein</fullName>
    </submittedName>
</protein>
<reference evidence="1" key="1">
    <citation type="submission" date="2021-01" db="EMBL/GenBank/DDBJ databases">
        <authorList>
            <consortium name="Aspergillus chevalieri M1 genome sequencing consortium"/>
            <person name="Kazuki M."/>
            <person name="Futagami T."/>
        </authorList>
    </citation>
    <scope>NUCLEOTIDE SEQUENCE</scope>
    <source>
        <strain evidence="1">M1</strain>
    </source>
</reference>
<reference evidence="1" key="2">
    <citation type="submission" date="2021-02" db="EMBL/GenBank/DDBJ databases">
        <title>Aspergillus chevalieri M1 genome sequence.</title>
        <authorList>
            <person name="Kadooka C."/>
            <person name="Mori K."/>
            <person name="Futagami T."/>
        </authorList>
    </citation>
    <scope>NUCLEOTIDE SEQUENCE</scope>
    <source>
        <strain evidence="1">M1</strain>
    </source>
</reference>
<dbReference type="Gene3D" id="1.25.40.10">
    <property type="entry name" value="Tetratricopeptide repeat domain"/>
    <property type="match status" value="1"/>
</dbReference>
<name>A0A7R7ZR59_ASPCH</name>
<evidence type="ECO:0000313" key="1">
    <source>
        <dbReference type="EMBL" id="BCR91458.1"/>
    </source>
</evidence>
<dbReference type="Proteomes" id="UP000637239">
    <property type="component" value="Chromosome 7"/>
</dbReference>
<dbReference type="EMBL" id="AP024422">
    <property type="protein sequence ID" value="BCR91458.1"/>
    <property type="molecule type" value="Genomic_DNA"/>
</dbReference>
<proteinExistence type="predicted"/>
<gene>
    <name evidence="1" type="ORF">ACHE_70301S</name>
</gene>
<dbReference type="KEGG" id="ache:ACHE_70301S"/>
<sequence>MWLELYYQDSQRDVEDIVKKGSVLIVYTRGLNCSPTANETRALSLNRSVAFIKTKQFAAALADSNSAIVATGTTEKALTRKLQELYSLERFQECCEILKGLLKENPSNAAAQDELARATKRLAEQETGSYEFNKFHEAANKLRPPLLDDATYIGPVVVKEAASYGRGLFTTKEVKAEGLLLCEKAFGFVYADPEHRRDVTLVYEMGTNQLWFGANTELIRVIAQKMYANTSLTSVITDLHADGYRSADVAEMESQWSTPVVDTFQFERIIDANAFGSQNSAAQNHIEETLYKREGIAINQGKSSFHSLASGR</sequence>
<dbReference type="PANTHER" id="PTHR47643">
    <property type="entry name" value="TPR DOMAIN PROTEIN (AFU_ORTHOLOGUE AFUA_5G12710)"/>
    <property type="match status" value="1"/>
</dbReference>
<dbReference type="PANTHER" id="PTHR47643:SF2">
    <property type="entry name" value="TPR DOMAIN PROTEIN (AFU_ORTHOLOGUE AFUA_5G12710)"/>
    <property type="match status" value="1"/>
</dbReference>
<dbReference type="RefSeq" id="XP_043139980.1">
    <property type="nucleotide sequence ID" value="XM_043282618.1"/>
</dbReference>
<dbReference type="InterPro" id="IPR053209">
    <property type="entry name" value="Gramillin-biosynth_MTr"/>
</dbReference>
<evidence type="ECO:0000313" key="2">
    <source>
        <dbReference type="Proteomes" id="UP000637239"/>
    </source>
</evidence>
<dbReference type="GeneID" id="66985816"/>